<keyword evidence="1" id="KW-0472">Membrane</keyword>
<gene>
    <name evidence="2" type="ORF">BH720_23820</name>
</gene>
<feature type="transmembrane region" description="Helical" evidence="1">
    <location>
        <begin position="37"/>
        <end position="57"/>
    </location>
</feature>
<keyword evidence="1" id="KW-1133">Transmembrane helix</keyword>
<protein>
    <submittedName>
        <fullName evidence="2">Uncharacterized protein</fullName>
    </submittedName>
</protein>
<sequence length="238" mass="27501">MTLTPFYLILTIANIVFFTVLYLLVPPLRDALSREDQFMENLTTILFLETFFVGLYATLKLPNKQRRKLYLAIPIVGLLGFLSELSFGERIFYFEAPEINGVKIDAVHDFLSVIYISWYHMPNRNAVALAVALIFGTILFWNRRYFAFNNLQKIFQNFFPSRFVTAAVLFSGMGLIIDLEIVHHDFLFFLEELFEMNGGLALLFSAFAIQVERKGYFVRTQKQLAYSQNLVGVTSILK</sequence>
<feature type="transmembrane region" description="Helical" evidence="1">
    <location>
        <begin position="163"/>
        <end position="182"/>
    </location>
</feature>
<dbReference type="RefSeq" id="WP_069969728.1">
    <property type="nucleotide sequence ID" value="NZ_CM124774.1"/>
</dbReference>
<comment type="caution">
    <text evidence="2">The sequence shown here is derived from an EMBL/GenBank/DDBJ whole genome shotgun (WGS) entry which is preliminary data.</text>
</comment>
<reference evidence="2" key="1">
    <citation type="submission" date="2016-09" db="EMBL/GenBank/DDBJ databases">
        <title>Draft genome of thermotolerant cyanobacterium Desertifilum sp. strain IPPAS B-1220.</title>
        <authorList>
            <person name="Sinetova M.A."/>
            <person name="Bolakhan K."/>
            <person name="Zayadan B.K."/>
            <person name="Mironov K.S."/>
            <person name="Ustinova V."/>
            <person name="Kupriyanova E.V."/>
            <person name="Sidorov R.A."/>
            <person name="Skrypnik A.N."/>
            <person name="Gogoleva N.E."/>
            <person name="Gogolev Y.V."/>
            <person name="Los D.A."/>
        </authorList>
    </citation>
    <scope>NUCLEOTIDE SEQUENCE [LARGE SCALE GENOMIC DNA]</scope>
    <source>
        <strain evidence="2">IPPAS B-1220</strain>
    </source>
</reference>
<dbReference type="AlphaFoldDB" id="A0A1E5QD06"/>
<feature type="transmembrane region" description="Helical" evidence="1">
    <location>
        <begin position="69"/>
        <end position="87"/>
    </location>
</feature>
<feature type="transmembrane region" description="Helical" evidence="1">
    <location>
        <begin position="7"/>
        <end position="25"/>
    </location>
</feature>
<keyword evidence="1" id="KW-0812">Transmembrane</keyword>
<organism evidence="2">
    <name type="scientific">Desertifilum tharense IPPAS B-1220</name>
    <dbReference type="NCBI Taxonomy" id="1781255"/>
    <lineage>
        <taxon>Bacteria</taxon>
        <taxon>Bacillati</taxon>
        <taxon>Cyanobacteriota</taxon>
        <taxon>Cyanophyceae</taxon>
        <taxon>Desertifilales</taxon>
        <taxon>Desertifilaceae</taxon>
        <taxon>Desertifilum</taxon>
    </lineage>
</organism>
<accession>A0A1E5QD06</accession>
<name>A0A1E5QD06_9CYAN</name>
<evidence type="ECO:0000313" key="2">
    <source>
        <dbReference type="EMBL" id="OEJ72535.1"/>
    </source>
</evidence>
<proteinExistence type="predicted"/>
<feature type="transmembrane region" description="Helical" evidence="1">
    <location>
        <begin position="194"/>
        <end position="211"/>
    </location>
</feature>
<dbReference type="EMBL" id="MJGC01000121">
    <property type="protein sequence ID" value="OEJ72535.1"/>
    <property type="molecule type" value="Genomic_DNA"/>
</dbReference>
<feature type="transmembrane region" description="Helical" evidence="1">
    <location>
        <begin position="125"/>
        <end position="142"/>
    </location>
</feature>
<evidence type="ECO:0000256" key="1">
    <source>
        <dbReference type="SAM" id="Phobius"/>
    </source>
</evidence>